<dbReference type="GeneID" id="6078854"/>
<dbReference type="InterPro" id="IPR027417">
    <property type="entry name" value="P-loop_NTPase"/>
</dbReference>
<dbReference type="GO" id="GO:0005694">
    <property type="term" value="C:chromosome"/>
    <property type="evidence" value="ECO:0007669"/>
    <property type="project" value="TreeGrafter"/>
</dbReference>
<evidence type="ECO:0000313" key="9">
    <source>
        <dbReference type="EMBL" id="EDR06188.1"/>
    </source>
</evidence>
<dbReference type="PANTHER" id="PTHR13710:SF154">
    <property type="entry name" value="RECQ HELICASE, PUTATIVE (AFU_ORTHOLOGUE AFUA_6G14720)-RELATED"/>
    <property type="match status" value="1"/>
</dbReference>
<dbReference type="HOGENOM" id="CLU_024212_0_0_1"/>
<evidence type="ECO:0000256" key="2">
    <source>
        <dbReference type="ARBA" id="ARBA00022741"/>
    </source>
</evidence>
<accession>B0DGP1</accession>
<keyword evidence="10" id="KW-1185">Reference proteome</keyword>
<comment type="similarity">
    <text evidence="1">Belongs to the helicase family. RecQ subfamily.</text>
</comment>
<proteinExistence type="inferred from homology"/>
<dbReference type="GO" id="GO:0009378">
    <property type="term" value="F:four-way junction helicase activity"/>
    <property type="evidence" value="ECO:0007669"/>
    <property type="project" value="TreeGrafter"/>
</dbReference>
<evidence type="ECO:0000256" key="1">
    <source>
        <dbReference type="ARBA" id="ARBA00005446"/>
    </source>
</evidence>
<feature type="region of interest" description="Disordered" evidence="6">
    <location>
        <begin position="1"/>
        <end position="40"/>
    </location>
</feature>
<dbReference type="SUPFAM" id="SSF52540">
    <property type="entry name" value="P-loop containing nucleoside triphosphate hydrolases"/>
    <property type="match status" value="1"/>
</dbReference>
<dbReference type="Pfam" id="PF00271">
    <property type="entry name" value="Helicase_C"/>
    <property type="match status" value="1"/>
</dbReference>
<dbReference type="GO" id="GO:0005524">
    <property type="term" value="F:ATP binding"/>
    <property type="evidence" value="ECO:0007669"/>
    <property type="project" value="UniProtKB-KW"/>
</dbReference>
<dbReference type="GO" id="GO:0043138">
    <property type="term" value="F:3'-5' DNA helicase activity"/>
    <property type="evidence" value="ECO:0007669"/>
    <property type="project" value="UniProtKB-EC"/>
</dbReference>
<dbReference type="Gene3D" id="3.40.50.300">
    <property type="entry name" value="P-loop containing nucleotide triphosphate hydrolases"/>
    <property type="match status" value="2"/>
</dbReference>
<dbReference type="KEGG" id="lbc:LACBIDRAFT_300403"/>
<evidence type="ECO:0000256" key="6">
    <source>
        <dbReference type="SAM" id="MobiDB-lite"/>
    </source>
</evidence>
<dbReference type="PROSITE" id="PS51192">
    <property type="entry name" value="HELICASE_ATP_BIND_1"/>
    <property type="match status" value="1"/>
</dbReference>
<dbReference type="GO" id="GO:0003676">
    <property type="term" value="F:nucleic acid binding"/>
    <property type="evidence" value="ECO:0007669"/>
    <property type="project" value="InterPro"/>
</dbReference>
<evidence type="ECO:0000259" key="7">
    <source>
        <dbReference type="PROSITE" id="PS51192"/>
    </source>
</evidence>
<dbReference type="SMART" id="SM00490">
    <property type="entry name" value="HELICc"/>
    <property type="match status" value="1"/>
</dbReference>
<dbReference type="InterPro" id="IPR014001">
    <property type="entry name" value="Helicase_ATP-bd"/>
</dbReference>
<dbReference type="OrthoDB" id="10261556at2759"/>
<name>B0DGP1_LACBS</name>
<dbReference type="GO" id="GO:0005737">
    <property type="term" value="C:cytoplasm"/>
    <property type="evidence" value="ECO:0007669"/>
    <property type="project" value="TreeGrafter"/>
</dbReference>
<organism evidence="10">
    <name type="scientific">Laccaria bicolor (strain S238N-H82 / ATCC MYA-4686)</name>
    <name type="common">Bicoloured deceiver</name>
    <name type="synonym">Laccaria laccata var. bicolor</name>
    <dbReference type="NCBI Taxonomy" id="486041"/>
    <lineage>
        <taxon>Eukaryota</taxon>
        <taxon>Fungi</taxon>
        <taxon>Dikarya</taxon>
        <taxon>Basidiomycota</taxon>
        <taxon>Agaricomycotina</taxon>
        <taxon>Agaricomycetes</taxon>
        <taxon>Agaricomycetidae</taxon>
        <taxon>Agaricales</taxon>
        <taxon>Agaricineae</taxon>
        <taxon>Hydnangiaceae</taxon>
        <taxon>Laccaria</taxon>
    </lineage>
</organism>
<sequence>MLNSTPLQPRLPKRPRINNQNDSPLPSLTSPSPSTPIAIRPPFLTLNQNLSYTTPQRPLASQKSRKIYRNGYESKPKTPSYTPYKLNNPGHPRQHAFAFSNFQKLPAMETISARRWNELAISEGVLKVGQHLRDYQVEASNIILSRWWDLCVIAPTGAGKSLLWVLPLLAQRKAIAVVIIPYTSLGFQGEQRHSGSNIKCTFLHSGANSKAELEEIARGGEKHVIYTCVEMLETPGVAQVLHSASFQAQLSGVYIDEAHVLHESHSWRPGYARLNILRTIIGTDAPLVCISATLPKRYRNSLQIFAGLRPDYYLINLGNFRPELSTIISHMQHPASSFLDLAFVLPWNSTAESIQQTIIYSDDLDVLTSMFWWFHARLGSINLPVTLIDILHAGLSEKHQKLCTADFIAGKSRILLGSDKIGAGMDFPHVTLVVQYRCRGLTIVRWEQRRGRGGRRDGITALGVILVEKSMTGDDDNDNLSTQCPKSEDPGMLDLIQTEGCQEAVVDVWLENPPRETLALCGRCSNCNPALCLSTNYSWVMEDPRPHKERA</sequence>
<keyword evidence="3" id="KW-0067">ATP-binding</keyword>
<dbReference type="AlphaFoldDB" id="B0DGP1"/>
<dbReference type="SMART" id="SM00487">
    <property type="entry name" value="DEXDc"/>
    <property type="match status" value="1"/>
</dbReference>
<comment type="catalytic activity">
    <reaction evidence="4">
        <text>Couples ATP hydrolysis with the unwinding of duplex DNA by translocating in the 3'-5' direction.</text>
        <dbReference type="EC" id="5.6.2.4"/>
    </reaction>
</comment>
<dbReference type="InParanoid" id="B0DGP1"/>
<dbReference type="RefSeq" id="XP_001883049.1">
    <property type="nucleotide sequence ID" value="XM_001883014.1"/>
</dbReference>
<evidence type="ECO:0000256" key="3">
    <source>
        <dbReference type="ARBA" id="ARBA00022840"/>
    </source>
</evidence>
<dbReference type="Proteomes" id="UP000001194">
    <property type="component" value="Unassembled WGS sequence"/>
</dbReference>
<dbReference type="EMBL" id="DS547109">
    <property type="protein sequence ID" value="EDR06188.1"/>
    <property type="molecule type" value="Genomic_DNA"/>
</dbReference>
<gene>
    <name evidence="9" type="ORF">LACBIDRAFT_300403</name>
</gene>
<protein>
    <recommendedName>
        <fullName evidence="5">DNA 3'-5' helicase</fullName>
        <ecNumber evidence="5">5.6.2.4</ecNumber>
    </recommendedName>
</protein>
<dbReference type="Pfam" id="PF00270">
    <property type="entry name" value="DEAD"/>
    <property type="match status" value="1"/>
</dbReference>
<dbReference type="EC" id="5.6.2.4" evidence="5"/>
<keyword evidence="2" id="KW-0547">Nucleotide-binding</keyword>
<evidence type="ECO:0000256" key="5">
    <source>
        <dbReference type="ARBA" id="ARBA00034808"/>
    </source>
</evidence>
<dbReference type="STRING" id="486041.B0DGP1"/>
<dbReference type="PROSITE" id="PS51194">
    <property type="entry name" value="HELICASE_CTER"/>
    <property type="match status" value="1"/>
</dbReference>
<evidence type="ECO:0000313" key="10">
    <source>
        <dbReference type="Proteomes" id="UP000001194"/>
    </source>
</evidence>
<dbReference type="PANTHER" id="PTHR13710">
    <property type="entry name" value="DNA HELICASE RECQ FAMILY MEMBER"/>
    <property type="match status" value="1"/>
</dbReference>
<feature type="compositionally biased region" description="Low complexity" evidence="6">
    <location>
        <begin position="23"/>
        <end position="36"/>
    </location>
</feature>
<evidence type="ECO:0000256" key="4">
    <source>
        <dbReference type="ARBA" id="ARBA00034617"/>
    </source>
</evidence>
<dbReference type="InterPro" id="IPR011545">
    <property type="entry name" value="DEAD/DEAH_box_helicase_dom"/>
</dbReference>
<dbReference type="GO" id="GO:0000724">
    <property type="term" value="P:double-strand break repair via homologous recombination"/>
    <property type="evidence" value="ECO:0007669"/>
    <property type="project" value="TreeGrafter"/>
</dbReference>
<feature type="domain" description="Helicase ATP-binding" evidence="7">
    <location>
        <begin position="141"/>
        <end position="312"/>
    </location>
</feature>
<dbReference type="InterPro" id="IPR001650">
    <property type="entry name" value="Helicase_C-like"/>
</dbReference>
<feature type="domain" description="Helicase C-terminal" evidence="8">
    <location>
        <begin position="323"/>
        <end position="496"/>
    </location>
</feature>
<evidence type="ECO:0000259" key="8">
    <source>
        <dbReference type="PROSITE" id="PS51194"/>
    </source>
</evidence>
<reference evidence="9 10" key="1">
    <citation type="journal article" date="2008" name="Nature">
        <title>The genome of Laccaria bicolor provides insights into mycorrhizal symbiosis.</title>
        <authorList>
            <person name="Martin F."/>
            <person name="Aerts A."/>
            <person name="Ahren D."/>
            <person name="Brun A."/>
            <person name="Danchin E.G.J."/>
            <person name="Duchaussoy F."/>
            <person name="Gibon J."/>
            <person name="Kohler A."/>
            <person name="Lindquist E."/>
            <person name="Pereda V."/>
            <person name="Salamov A."/>
            <person name="Shapiro H.J."/>
            <person name="Wuyts J."/>
            <person name="Blaudez D."/>
            <person name="Buee M."/>
            <person name="Brokstein P."/>
            <person name="Canbaeck B."/>
            <person name="Cohen D."/>
            <person name="Courty P.E."/>
            <person name="Coutinho P.M."/>
            <person name="Delaruelle C."/>
            <person name="Detter J.C."/>
            <person name="Deveau A."/>
            <person name="DiFazio S."/>
            <person name="Duplessis S."/>
            <person name="Fraissinet-Tachet L."/>
            <person name="Lucic E."/>
            <person name="Frey-Klett P."/>
            <person name="Fourrey C."/>
            <person name="Feussner I."/>
            <person name="Gay G."/>
            <person name="Grimwood J."/>
            <person name="Hoegger P.J."/>
            <person name="Jain P."/>
            <person name="Kilaru S."/>
            <person name="Labbe J."/>
            <person name="Lin Y.C."/>
            <person name="Legue V."/>
            <person name="Le Tacon F."/>
            <person name="Marmeisse R."/>
            <person name="Melayah D."/>
            <person name="Montanini B."/>
            <person name="Muratet M."/>
            <person name="Nehls U."/>
            <person name="Niculita-Hirzel H."/>
            <person name="Oudot-Le Secq M.P."/>
            <person name="Peter M."/>
            <person name="Quesneville H."/>
            <person name="Rajashekar B."/>
            <person name="Reich M."/>
            <person name="Rouhier N."/>
            <person name="Schmutz J."/>
            <person name="Yin T."/>
            <person name="Chalot M."/>
            <person name="Henrissat B."/>
            <person name="Kuees U."/>
            <person name="Lucas S."/>
            <person name="Van de Peer Y."/>
            <person name="Podila G.K."/>
            <person name="Polle A."/>
            <person name="Pukkila P.J."/>
            <person name="Richardson P.M."/>
            <person name="Rouze P."/>
            <person name="Sanders I.R."/>
            <person name="Stajich J.E."/>
            <person name="Tunlid A."/>
            <person name="Tuskan G."/>
            <person name="Grigoriev I.V."/>
        </authorList>
    </citation>
    <scope>NUCLEOTIDE SEQUENCE [LARGE SCALE GENOMIC DNA]</scope>
    <source>
        <strain evidence="10">S238N-H82 / ATCC MYA-4686</strain>
    </source>
</reference>